<dbReference type="Gene3D" id="3.30.300.30">
    <property type="match status" value="1"/>
</dbReference>
<name>A0A0R1MGE9_9LACO</name>
<evidence type="ECO:0000313" key="6">
    <source>
        <dbReference type="Proteomes" id="UP000051448"/>
    </source>
</evidence>
<dbReference type="GO" id="GO:0006631">
    <property type="term" value="P:fatty acid metabolic process"/>
    <property type="evidence" value="ECO:0007669"/>
    <property type="project" value="TreeGrafter"/>
</dbReference>
<dbReference type="EMBL" id="AZDX01000016">
    <property type="protein sequence ID" value="KRL06697.1"/>
    <property type="molecule type" value="Genomic_DNA"/>
</dbReference>
<dbReference type="InterPro" id="IPR000873">
    <property type="entry name" value="AMP-dep_synth/lig_dom"/>
</dbReference>
<keyword evidence="6" id="KW-1185">Reference proteome</keyword>
<dbReference type="PROSITE" id="PS00455">
    <property type="entry name" value="AMP_BINDING"/>
    <property type="match status" value="1"/>
</dbReference>
<dbReference type="Pfam" id="PF00501">
    <property type="entry name" value="AMP-binding"/>
    <property type="match status" value="1"/>
</dbReference>
<dbReference type="STRING" id="1423759.FC92_GL000484"/>
<dbReference type="PANTHER" id="PTHR43201">
    <property type="entry name" value="ACYL-COA SYNTHETASE"/>
    <property type="match status" value="1"/>
</dbReference>
<feature type="domain" description="AMP-binding enzyme C-terminal" evidence="4">
    <location>
        <begin position="411"/>
        <end position="489"/>
    </location>
</feature>
<protein>
    <submittedName>
        <fullName evidence="5">Acetyl-CoA synthetase</fullName>
    </submittedName>
</protein>
<proteinExistence type="inferred from homology"/>
<comment type="similarity">
    <text evidence="1">Belongs to the ATP-dependent AMP-binding enzyme family.</text>
</comment>
<dbReference type="GeneID" id="98311092"/>
<organism evidence="5 6">
    <name type="scientific">Liquorilactobacillus hordei DSM 19519</name>
    <dbReference type="NCBI Taxonomy" id="1423759"/>
    <lineage>
        <taxon>Bacteria</taxon>
        <taxon>Bacillati</taxon>
        <taxon>Bacillota</taxon>
        <taxon>Bacilli</taxon>
        <taxon>Lactobacillales</taxon>
        <taxon>Lactobacillaceae</taxon>
        <taxon>Liquorilactobacillus</taxon>
    </lineage>
</organism>
<dbReference type="OrthoDB" id="9762242at2"/>
<dbReference type="PATRIC" id="fig|1423759.3.peg.522"/>
<comment type="caution">
    <text evidence="5">The sequence shown here is derived from an EMBL/GenBank/DDBJ whole genome shotgun (WGS) entry which is preliminary data.</text>
</comment>
<accession>A0A0R1MGE9</accession>
<dbReference type="RefSeq" id="WP_057869605.1">
    <property type="nucleotide sequence ID" value="NZ_AZDX01000016.1"/>
</dbReference>
<evidence type="ECO:0000259" key="3">
    <source>
        <dbReference type="Pfam" id="PF00501"/>
    </source>
</evidence>
<evidence type="ECO:0000256" key="2">
    <source>
        <dbReference type="ARBA" id="ARBA00022598"/>
    </source>
</evidence>
<dbReference type="Pfam" id="PF13193">
    <property type="entry name" value="AMP-binding_C"/>
    <property type="match status" value="1"/>
</dbReference>
<dbReference type="SUPFAM" id="SSF56801">
    <property type="entry name" value="Acetyl-CoA synthetase-like"/>
    <property type="match status" value="1"/>
</dbReference>
<evidence type="ECO:0000313" key="5">
    <source>
        <dbReference type="EMBL" id="KRL06697.1"/>
    </source>
</evidence>
<sequence length="506" mass="56935">MTKLTAELAQHLKKNSNREFLKDERMNKWFTGKQIEEDITKLQKIFSAANMGSGDIAFMCLENSAAYIPINQALWRLGVTAHPVSESTSDVELVKDFRENHYAAIIFNASRAEVFSNFTELDKNTVQLHTFDNLVILTRNDLSICDKEMVPNEQSYGWILNTSGTTGKPKKVGLTHEIMLKAAHYDLESHRLNEDDTVLIIMPMFHINAQELIVVSTLLSDGRLVIAPKFSASHFWQQVMENDVTWSSVVPTIVSILLKNEKALAQFVPNHKLRFVRCASAMLPVSRHKKFVKKFGVPLLEGYGMTESCSQCTLNPLDNIKIGSVGMPYHTDVAIISGDDFTDAPGVHGEIAIRGDHVITTYLDPHPDSFKDGWFLTGDLGYFDEEGYLWLEGRSKDVINHGGEKVSPSVVEDVLGNLDFIKQVAVVGLPDDLYGEVVAAAVIDDTKDSENQAEHRQRIIDYAATHLAKYRRPTEIFFLNEFPLNATRKILRPKLAEILQEKRSVK</sequence>
<dbReference type="InterPro" id="IPR025110">
    <property type="entry name" value="AMP-bd_C"/>
</dbReference>
<dbReference type="InterPro" id="IPR045851">
    <property type="entry name" value="AMP-bd_C_sf"/>
</dbReference>
<evidence type="ECO:0000259" key="4">
    <source>
        <dbReference type="Pfam" id="PF13193"/>
    </source>
</evidence>
<dbReference type="InterPro" id="IPR042099">
    <property type="entry name" value="ANL_N_sf"/>
</dbReference>
<keyword evidence="2" id="KW-0436">Ligase</keyword>
<gene>
    <name evidence="5" type="ORF">FC92_GL000484</name>
</gene>
<dbReference type="InterPro" id="IPR020845">
    <property type="entry name" value="AMP-binding_CS"/>
</dbReference>
<evidence type="ECO:0000256" key="1">
    <source>
        <dbReference type="ARBA" id="ARBA00006432"/>
    </source>
</evidence>
<reference evidence="5 6" key="1">
    <citation type="journal article" date="2015" name="Genome Announc.">
        <title>Expanding the biotechnology potential of lactobacilli through comparative genomics of 213 strains and associated genera.</title>
        <authorList>
            <person name="Sun Z."/>
            <person name="Harris H.M."/>
            <person name="McCann A."/>
            <person name="Guo C."/>
            <person name="Argimon S."/>
            <person name="Zhang W."/>
            <person name="Yang X."/>
            <person name="Jeffery I.B."/>
            <person name="Cooney J.C."/>
            <person name="Kagawa T.F."/>
            <person name="Liu W."/>
            <person name="Song Y."/>
            <person name="Salvetti E."/>
            <person name="Wrobel A."/>
            <person name="Rasinkangas P."/>
            <person name="Parkhill J."/>
            <person name="Rea M.C."/>
            <person name="O'Sullivan O."/>
            <person name="Ritari J."/>
            <person name="Douillard F.P."/>
            <person name="Paul Ross R."/>
            <person name="Yang R."/>
            <person name="Briner A.E."/>
            <person name="Felis G.E."/>
            <person name="de Vos W.M."/>
            <person name="Barrangou R."/>
            <person name="Klaenhammer T.R."/>
            <person name="Caufield P.W."/>
            <person name="Cui Y."/>
            <person name="Zhang H."/>
            <person name="O'Toole P.W."/>
        </authorList>
    </citation>
    <scope>NUCLEOTIDE SEQUENCE [LARGE SCALE GENOMIC DNA]</scope>
    <source>
        <strain evidence="5 6">DSM 19519</strain>
    </source>
</reference>
<dbReference type="PANTHER" id="PTHR43201:SF5">
    <property type="entry name" value="MEDIUM-CHAIN ACYL-COA LIGASE ACSF2, MITOCHONDRIAL"/>
    <property type="match status" value="1"/>
</dbReference>
<dbReference type="AlphaFoldDB" id="A0A0R1MGE9"/>
<dbReference type="GO" id="GO:0031956">
    <property type="term" value="F:medium-chain fatty acid-CoA ligase activity"/>
    <property type="evidence" value="ECO:0007669"/>
    <property type="project" value="TreeGrafter"/>
</dbReference>
<dbReference type="Proteomes" id="UP000051448">
    <property type="component" value="Unassembled WGS sequence"/>
</dbReference>
<feature type="domain" description="AMP-dependent synthetase/ligase" evidence="3">
    <location>
        <begin position="10"/>
        <end position="363"/>
    </location>
</feature>
<dbReference type="Gene3D" id="3.40.50.12780">
    <property type="entry name" value="N-terminal domain of ligase-like"/>
    <property type="match status" value="1"/>
</dbReference>